<sequence>MRRLTRLALIPAAACVALDVENHFISVRMLSSCFGWGKSRDEDQEPLLPQYEQDTHLQRELYRKLHSYQMLRALTKGYMPSTEQAIINLRTLLASDVLNPDNPDLSDSGRRLARLTKQWLHQFITLLKNKDDEDQLQDLIWFLTKSRISVDVDDLQHRASKSKAKADAAAAYKSLQTVGSLLFTNSDFRVFLGDLNTVGREIFKDSAFALSSAAEEAGKQLEPSAEEQKQVAHPDAGTNGKAPTGQELGQDVQDVSKIVAHEGAEVASAALESTKDKLSGDEGQTLLKRLQQVVLNLRKRKDYSDSVSTLSLLIKRYALVYSRAAEEIAEAAQDDVHENRAMDKAMKNIWEFVSSFGDKKEWERSETLFKKVIAHKEKDPEFEHFMQEVGDSLQKLLTDPDFFTNADAKLQELREKSKKVGTESSLRQDVDELLQQLSVTFKSVLHDEDIHNLITTTLRIFGVLSPTNAVTNPDLVQDAINVFIPLLISAIQYLPIPRLEVGTPAIDLLLENLIIEPGVTVNHTSFLPYRFKVETYNDLEIRKARYRTTTTSKNLMLIKIDGLSARADEIGFWLRAHSGLFRLADEGIASFALDERGVDIHLEVEICRERMEQILTLRAVRVRVHKLDYTLRKSRFAWLGWLFKPLLRPLLKATMEVQLAGAIAGLLHAGNRELLYARERLRATRIADPADLWTFVRAVAARLVPAEDPDLYTRVGVAQPGEGVFKGVYTPGSVVKIWNDEAARAGDRVEEYEVGGWRNEVFDTHVSTLT</sequence>
<organism evidence="3 4">
    <name type="scientific">Neoarthrinium moseri</name>
    <dbReference type="NCBI Taxonomy" id="1658444"/>
    <lineage>
        <taxon>Eukaryota</taxon>
        <taxon>Fungi</taxon>
        <taxon>Dikarya</taxon>
        <taxon>Ascomycota</taxon>
        <taxon>Pezizomycotina</taxon>
        <taxon>Sordariomycetes</taxon>
        <taxon>Xylariomycetidae</taxon>
        <taxon>Amphisphaeriales</taxon>
        <taxon>Apiosporaceae</taxon>
        <taxon>Neoarthrinium</taxon>
    </lineage>
</organism>
<dbReference type="AlphaFoldDB" id="A0A9P9WYW1"/>
<dbReference type="InterPro" id="IPR045967">
    <property type="entry name" value="HAM1-like_N"/>
</dbReference>
<dbReference type="EMBL" id="JAFIMR010000001">
    <property type="protein sequence ID" value="KAI1881859.1"/>
    <property type="molecule type" value="Genomic_DNA"/>
</dbReference>
<keyword evidence="4" id="KW-1185">Reference proteome</keyword>
<evidence type="ECO:0000313" key="3">
    <source>
        <dbReference type="EMBL" id="KAI1881859.1"/>
    </source>
</evidence>
<protein>
    <recommendedName>
        <fullName evidence="2">HAM1-like N-terminal domain-containing protein</fullName>
    </recommendedName>
</protein>
<proteinExistence type="predicted"/>
<dbReference type="InterPro" id="IPR017943">
    <property type="entry name" value="Bactericidal_perm-incr_a/b_dom"/>
</dbReference>
<reference evidence="3" key="1">
    <citation type="submission" date="2021-03" db="EMBL/GenBank/DDBJ databases">
        <title>Revisited historic fungal species revealed as producer of novel bioactive compounds through whole genome sequencing and comparative genomics.</title>
        <authorList>
            <person name="Vignolle G.A."/>
            <person name="Hochenegger N."/>
            <person name="Mach R.L."/>
            <person name="Mach-Aigner A.R."/>
            <person name="Javad Rahimi M."/>
            <person name="Salim K.A."/>
            <person name="Chan C.M."/>
            <person name="Lim L.B.L."/>
            <person name="Cai F."/>
            <person name="Druzhinina I.S."/>
            <person name="U'Ren J.M."/>
            <person name="Derntl C."/>
        </authorList>
    </citation>
    <scope>NUCLEOTIDE SEQUENCE</scope>
    <source>
        <strain evidence="3">TUCIM 5799</strain>
    </source>
</reference>
<feature type="domain" description="HAM1-like N-terminal" evidence="2">
    <location>
        <begin position="57"/>
        <end position="239"/>
    </location>
</feature>
<dbReference type="PANTHER" id="PTHR31138">
    <property type="entry name" value="CHROMOSOME 19, WHOLE GENOME SHOTGUN SEQUENCE"/>
    <property type="match status" value="1"/>
</dbReference>
<gene>
    <name evidence="3" type="ORF">JX265_000685</name>
</gene>
<accession>A0A9P9WYW1</accession>
<name>A0A9P9WYW1_9PEZI</name>
<evidence type="ECO:0000259" key="2">
    <source>
        <dbReference type="Pfam" id="PF19343"/>
    </source>
</evidence>
<evidence type="ECO:0000313" key="4">
    <source>
        <dbReference type="Proteomes" id="UP000829685"/>
    </source>
</evidence>
<feature type="region of interest" description="Disordered" evidence="1">
    <location>
        <begin position="217"/>
        <end position="248"/>
    </location>
</feature>
<comment type="caution">
    <text evidence="3">The sequence shown here is derived from an EMBL/GenBank/DDBJ whole genome shotgun (WGS) entry which is preliminary data.</text>
</comment>
<dbReference type="Pfam" id="PF19343">
    <property type="entry name" value="HAM1_N"/>
    <property type="match status" value="2"/>
</dbReference>
<dbReference type="SUPFAM" id="SSF55394">
    <property type="entry name" value="Bactericidal permeability-increasing protein, BPI"/>
    <property type="match status" value="1"/>
</dbReference>
<dbReference type="GO" id="GO:0008289">
    <property type="term" value="F:lipid binding"/>
    <property type="evidence" value="ECO:0007669"/>
    <property type="project" value="InterPro"/>
</dbReference>
<evidence type="ECO:0000256" key="1">
    <source>
        <dbReference type="SAM" id="MobiDB-lite"/>
    </source>
</evidence>
<dbReference type="PANTHER" id="PTHR31138:SF4">
    <property type="entry name" value="DUF5923 DOMAIN-CONTAINING PROTEIN"/>
    <property type="match status" value="1"/>
</dbReference>
<dbReference type="Proteomes" id="UP000829685">
    <property type="component" value="Unassembled WGS sequence"/>
</dbReference>
<feature type="domain" description="HAM1-like N-terminal" evidence="2">
    <location>
        <begin position="267"/>
        <end position="606"/>
    </location>
</feature>